<gene>
    <name evidence="1" type="ORF">BCT23_23110</name>
</gene>
<accession>A0A2N7L6J1</accession>
<name>A0A2N7L6J1_9GAMM</name>
<evidence type="ECO:0000313" key="1">
    <source>
        <dbReference type="EMBL" id="PMN89359.1"/>
    </source>
</evidence>
<protein>
    <submittedName>
        <fullName evidence="1">Uncharacterized protein</fullName>
    </submittedName>
</protein>
<dbReference type="Proteomes" id="UP000235387">
    <property type="component" value="Unassembled WGS sequence"/>
</dbReference>
<organism evidence="1 2">
    <name type="scientific">Enterovibrio norvegicus</name>
    <dbReference type="NCBI Taxonomy" id="188144"/>
    <lineage>
        <taxon>Bacteria</taxon>
        <taxon>Pseudomonadati</taxon>
        <taxon>Pseudomonadota</taxon>
        <taxon>Gammaproteobacteria</taxon>
        <taxon>Vibrionales</taxon>
        <taxon>Vibrionaceae</taxon>
        <taxon>Enterovibrio</taxon>
    </lineage>
</organism>
<dbReference type="AlphaFoldDB" id="A0A2N7L6J1"/>
<evidence type="ECO:0000313" key="2">
    <source>
        <dbReference type="Proteomes" id="UP000235387"/>
    </source>
</evidence>
<reference evidence="2" key="1">
    <citation type="submission" date="2016-07" db="EMBL/GenBank/DDBJ databases">
        <title>Nontailed viruses are major unrecognized killers of bacteria in the ocean.</title>
        <authorList>
            <person name="Kauffman K."/>
            <person name="Hussain F."/>
            <person name="Yang J."/>
            <person name="Arevalo P."/>
            <person name="Brown J."/>
            <person name="Cutler M."/>
            <person name="Kelly L."/>
            <person name="Polz M.F."/>
        </authorList>
    </citation>
    <scope>NUCLEOTIDE SEQUENCE [LARGE SCALE GENOMIC DNA]</scope>
    <source>
        <strain evidence="2">10N.261.45.A10</strain>
    </source>
</reference>
<dbReference type="RefSeq" id="WP_102391794.1">
    <property type="nucleotide sequence ID" value="NZ_MDAL01000043.1"/>
</dbReference>
<sequence length="149" mass="17464">MELANFEEDYWQLRNGEESHRENPETFWIPELERRTSLQVGDAAKVILEIECEDEDGKVFIEGERGYLIVSEIVGNKYIGILDFQPVCIEAGRDDIYLCFGVEIPFSHEHVIDIDRPPEDYIEWQLGQKPERVWHRRYCLTGSSNIARC</sequence>
<proteinExistence type="predicted"/>
<dbReference type="EMBL" id="MDAL01000043">
    <property type="protein sequence ID" value="PMN89359.1"/>
    <property type="molecule type" value="Genomic_DNA"/>
</dbReference>
<comment type="caution">
    <text evidence="1">The sequence shown here is derived from an EMBL/GenBank/DDBJ whole genome shotgun (WGS) entry which is preliminary data.</text>
</comment>